<evidence type="ECO:0000313" key="4">
    <source>
        <dbReference type="EMBL" id="TLQ04813.1"/>
    </source>
</evidence>
<dbReference type="InterPro" id="IPR007712">
    <property type="entry name" value="RelE/ParE_toxin"/>
</dbReference>
<dbReference type="Gene3D" id="3.30.2310.20">
    <property type="entry name" value="RelE-like"/>
    <property type="match status" value="1"/>
</dbReference>
<dbReference type="GO" id="GO:0006415">
    <property type="term" value="P:translational termination"/>
    <property type="evidence" value="ECO:0007669"/>
    <property type="project" value="TreeGrafter"/>
</dbReference>
<evidence type="ECO:0000313" key="6">
    <source>
        <dbReference type="Proteomes" id="UP000305541"/>
    </source>
</evidence>
<evidence type="ECO:0000313" key="5">
    <source>
        <dbReference type="Proteomes" id="UP000051859"/>
    </source>
</evidence>
<evidence type="ECO:0000313" key="3">
    <source>
        <dbReference type="EMBL" id="KRN93693.1"/>
    </source>
</evidence>
<dbReference type="GO" id="GO:0004521">
    <property type="term" value="F:RNA endonuclease activity"/>
    <property type="evidence" value="ECO:0007669"/>
    <property type="project" value="TreeGrafter"/>
</dbReference>
<dbReference type="SUPFAM" id="SSF143011">
    <property type="entry name" value="RelE-like"/>
    <property type="match status" value="1"/>
</dbReference>
<dbReference type="NCBIfam" id="TIGR02385">
    <property type="entry name" value="RelE_StbE"/>
    <property type="match status" value="1"/>
</dbReference>
<reference evidence="3 5" key="1">
    <citation type="journal article" date="2015" name="Genome Announc.">
        <title>Expanding the biotechnology potential of lactobacilli through comparative genomics of 213 strains and associated genera.</title>
        <authorList>
            <person name="Sun Z."/>
            <person name="Harris H.M."/>
            <person name="McCann A."/>
            <person name="Guo C."/>
            <person name="Argimon S."/>
            <person name="Zhang W."/>
            <person name="Yang X."/>
            <person name="Jeffery I.B."/>
            <person name="Cooney J.C."/>
            <person name="Kagawa T.F."/>
            <person name="Liu W."/>
            <person name="Song Y."/>
            <person name="Salvetti E."/>
            <person name="Wrobel A."/>
            <person name="Rasinkangas P."/>
            <person name="Parkhill J."/>
            <person name="Rea M.C."/>
            <person name="O'Sullivan O."/>
            <person name="Ritari J."/>
            <person name="Douillard F.P."/>
            <person name="Paul Ross R."/>
            <person name="Yang R."/>
            <person name="Briner A.E."/>
            <person name="Felis G.E."/>
            <person name="de Vos W.M."/>
            <person name="Barrangou R."/>
            <person name="Klaenhammer T.R."/>
            <person name="Caufield P.W."/>
            <person name="Cui Y."/>
            <person name="Zhang H."/>
            <person name="O'Toole P.W."/>
        </authorList>
    </citation>
    <scope>NUCLEOTIDE SEQUENCE [LARGE SCALE GENOMIC DNA]</scope>
    <source>
        <strain evidence="3 5">DSM 18001</strain>
    </source>
</reference>
<dbReference type="OrthoDB" id="7030467at2"/>
<keyword evidence="5" id="KW-1185">Reference proteome</keyword>
<dbReference type="EMBL" id="JQBX01000011">
    <property type="protein sequence ID" value="KRN93693.1"/>
    <property type="molecule type" value="Genomic_DNA"/>
</dbReference>
<dbReference type="AlphaFoldDB" id="A0A0R2L496"/>
<dbReference type="Proteomes" id="UP000305541">
    <property type="component" value="Unassembled WGS sequence"/>
</dbReference>
<evidence type="ECO:0000256" key="1">
    <source>
        <dbReference type="ARBA" id="ARBA00022649"/>
    </source>
</evidence>
<dbReference type="EMBL" id="VBTH01000005">
    <property type="protein sequence ID" value="TLQ04813.1"/>
    <property type="molecule type" value="Genomic_DNA"/>
</dbReference>
<dbReference type="InterPro" id="IPR035093">
    <property type="entry name" value="RelE/ParE_toxin_dom_sf"/>
</dbReference>
<dbReference type="PANTHER" id="PTHR40588:SF1">
    <property type="entry name" value="MRNA INTERFERASE TOXIN YAFQ"/>
    <property type="match status" value="1"/>
</dbReference>
<accession>A0A0R2L496</accession>
<reference evidence="4 6" key="2">
    <citation type="submission" date="2019-05" db="EMBL/GenBank/DDBJ databases">
        <title>The metagenome of a microbial culture collection derived from dairy environment covers the genomic content of the human microbiome.</title>
        <authorList>
            <person name="Roder T."/>
            <person name="Wuthrich D."/>
            <person name="Sattari Z."/>
            <person name="Von Ah U."/>
            <person name="Bar C."/>
            <person name="Ronchi F."/>
            <person name="Macpherson A.J."/>
            <person name="Ganal-Vonarburg S.C."/>
            <person name="Bruggmann R."/>
            <person name="Vergeres G."/>
        </authorList>
    </citation>
    <scope>NUCLEOTIDE SEQUENCE [LARGE SCALE GENOMIC DNA]</scope>
    <source>
        <strain evidence="4 6">FAM 18815</strain>
    </source>
</reference>
<dbReference type="GO" id="GO:0006402">
    <property type="term" value="P:mRNA catabolic process"/>
    <property type="evidence" value="ECO:0007669"/>
    <property type="project" value="TreeGrafter"/>
</dbReference>
<feature type="active site" description="Proton donor" evidence="2">
    <location>
        <position position="85"/>
    </location>
</feature>
<organism evidence="3 5">
    <name type="scientific">Pediococcus stilesii</name>
    <dbReference type="NCBI Taxonomy" id="331679"/>
    <lineage>
        <taxon>Bacteria</taxon>
        <taxon>Bacillati</taxon>
        <taxon>Bacillota</taxon>
        <taxon>Bacilli</taxon>
        <taxon>Lactobacillales</taxon>
        <taxon>Lactobacillaceae</taxon>
        <taxon>Pediococcus</taxon>
    </lineage>
</organism>
<sequence length="100" mass="11834">MKVKIRKNFRKHAKKYVQTPLEKKNLSNVIDFFYKNKKMPTDLQDHQLRHQIQGVRDCHLSTNLVIIYYISNDQQRAELIDVGPHDVVFKKGRDLDITGL</sequence>
<keyword evidence="1" id="KW-1277">Toxin-antitoxin system</keyword>
<dbReference type="PANTHER" id="PTHR40588">
    <property type="entry name" value="MRNA INTERFERASE TOXIN YAFQ"/>
    <property type="match status" value="1"/>
</dbReference>
<dbReference type="PATRIC" id="fig|331679.3.peg.275"/>
<dbReference type="InterPro" id="IPR004386">
    <property type="entry name" value="Toxin_YafQ-like"/>
</dbReference>
<evidence type="ECO:0000256" key="2">
    <source>
        <dbReference type="PIRSR" id="PIRSR006156-1"/>
    </source>
</evidence>
<proteinExistence type="predicted"/>
<dbReference type="PIRSF" id="PIRSF006156">
    <property type="entry name" value="YafQ"/>
    <property type="match status" value="1"/>
</dbReference>
<protein>
    <submittedName>
        <fullName evidence="4">Type II toxin-antitoxin system mRNA interferase toxin, RelE/StbE family</fullName>
    </submittedName>
</protein>
<name>A0A0R2L496_9LACO</name>
<dbReference type="Proteomes" id="UP000051859">
    <property type="component" value="Unassembled WGS sequence"/>
</dbReference>
<comment type="caution">
    <text evidence="3">The sequence shown here is derived from an EMBL/GenBank/DDBJ whole genome shotgun (WGS) entry which is preliminary data.</text>
</comment>
<gene>
    <name evidence="4" type="ORF">FEZ51_04015</name>
    <name evidence="3" type="ORF">IV81_GL000269</name>
</gene>
<dbReference type="RefSeq" id="WP_057803223.1">
    <property type="nucleotide sequence ID" value="NZ_JQBX01000011.1"/>
</dbReference>
<dbReference type="Pfam" id="PF15738">
    <property type="entry name" value="YafQ_toxin"/>
    <property type="match status" value="1"/>
</dbReference>